<keyword evidence="1" id="KW-0472">Membrane</keyword>
<keyword evidence="1" id="KW-0812">Transmembrane</keyword>
<dbReference type="STRING" id="94869.SAMN04488529_11440"/>
<dbReference type="AlphaFoldDB" id="A0A1H0V4E9"/>
<sequence length="133" mass="15800">MIIINNVNEVNKLSNLKGGNSLSIEIKNKIIHLYKNLGNQEQSLDKFKLNNYIGEIIILKYEEIKFEKDKLIINYNKNCIKECPSWIEEKDFDGVIYYNIFIVLGYMNFVDIYIDKQNVSKELKKYIEAFKYN</sequence>
<evidence type="ECO:0000313" key="3">
    <source>
        <dbReference type="Proteomes" id="UP000198597"/>
    </source>
</evidence>
<feature type="transmembrane region" description="Helical" evidence="1">
    <location>
        <begin position="95"/>
        <end position="114"/>
    </location>
</feature>
<keyword evidence="3" id="KW-1185">Reference proteome</keyword>
<dbReference type="Proteomes" id="UP000198597">
    <property type="component" value="Unassembled WGS sequence"/>
</dbReference>
<gene>
    <name evidence="2" type="ORF">SAMN04488529_11440</name>
</gene>
<dbReference type="RefSeq" id="WP_089972097.1">
    <property type="nucleotide sequence ID" value="NZ_FNJM01000014.1"/>
</dbReference>
<proteinExistence type="predicted"/>
<organism evidence="2 3">
    <name type="scientific">Clostridium gasigenes</name>
    <dbReference type="NCBI Taxonomy" id="94869"/>
    <lineage>
        <taxon>Bacteria</taxon>
        <taxon>Bacillati</taxon>
        <taxon>Bacillota</taxon>
        <taxon>Clostridia</taxon>
        <taxon>Eubacteriales</taxon>
        <taxon>Clostridiaceae</taxon>
        <taxon>Clostridium</taxon>
    </lineage>
</organism>
<dbReference type="EMBL" id="FNJM01000014">
    <property type="protein sequence ID" value="SDP73244.1"/>
    <property type="molecule type" value="Genomic_DNA"/>
</dbReference>
<keyword evidence="1" id="KW-1133">Transmembrane helix</keyword>
<protein>
    <submittedName>
        <fullName evidence="2">Uncharacterized protein</fullName>
    </submittedName>
</protein>
<accession>A0A1H0V4E9</accession>
<evidence type="ECO:0000313" key="2">
    <source>
        <dbReference type="EMBL" id="SDP73244.1"/>
    </source>
</evidence>
<evidence type="ECO:0000256" key="1">
    <source>
        <dbReference type="SAM" id="Phobius"/>
    </source>
</evidence>
<reference evidence="2 3" key="1">
    <citation type="submission" date="2016-10" db="EMBL/GenBank/DDBJ databases">
        <authorList>
            <person name="de Groot N.N."/>
        </authorList>
    </citation>
    <scope>NUCLEOTIDE SEQUENCE [LARGE SCALE GENOMIC DNA]</scope>
    <source>
        <strain evidence="2 3">DSM 12272</strain>
    </source>
</reference>
<name>A0A1H0V4E9_9CLOT</name>